<sequence>MEYFLQENPNSNTLIVLFHGTGGNQYQLLPFSSILNPEANILSLQGSVGEGQERRFFAPLQNNTLDRHDFEQQTKSFIDFWNTFIEEHDYEEVIFLGYSNGANFILGLLEQHLIKVDQILLLHPSDLDYHITETYKETSVIITTGSNDYLTIPGKVKALSEQLKPLFKNVQFELLDGAHELEETEIEHIKTML</sequence>
<name>A0A8R2HCB1_ACYPI</name>
<dbReference type="Gene3D" id="3.40.50.1820">
    <property type="entry name" value="alpha/beta hydrolase"/>
    <property type="match status" value="1"/>
</dbReference>
<protein>
    <submittedName>
        <fullName evidence="1">Uncharacterized protein</fullName>
    </submittedName>
</protein>
<dbReference type="EnsemblMetazoa" id="XM_016808979.1">
    <property type="protein sequence ID" value="XP_016664468.1"/>
    <property type="gene ID" value="LOC107885358"/>
</dbReference>
<accession>A0A8R2HCB1</accession>
<reference evidence="1" key="1">
    <citation type="submission" date="2022-06" db="UniProtKB">
        <authorList>
            <consortium name="EnsemblMetazoa"/>
        </authorList>
    </citation>
    <scope>IDENTIFICATION</scope>
</reference>
<dbReference type="SUPFAM" id="SSF53474">
    <property type="entry name" value="alpha/beta-Hydrolases"/>
    <property type="match status" value="1"/>
</dbReference>
<organism evidence="1">
    <name type="scientific">Acyrthosiphon pisum</name>
    <name type="common">Pea aphid</name>
    <dbReference type="NCBI Taxonomy" id="7029"/>
    <lineage>
        <taxon>Eukaryota</taxon>
        <taxon>Metazoa</taxon>
        <taxon>Ecdysozoa</taxon>
        <taxon>Arthropoda</taxon>
        <taxon>Hexapoda</taxon>
        <taxon>Insecta</taxon>
        <taxon>Pterygota</taxon>
        <taxon>Neoptera</taxon>
        <taxon>Paraneoptera</taxon>
        <taxon>Hemiptera</taxon>
        <taxon>Sternorrhyncha</taxon>
        <taxon>Aphidomorpha</taxon>
        <taxon>Aphidoidea</taxon>
        <taxon>Aphididae</taxon>
        <taxon>Macrosiphini</taxon>
        <taxon>Acyrthosiphon</taxon>
    </lineage>
</organism>
<proteinExistence type="predicted"/>
<dbReference type="AlphaFoldDB" id="A0A8R2HCB1"/>
<dbReference type="InterPro" id="IPR029058">
    <property type="entry name" value="AB_hydrolase_fold"/>
</dbReference>
<evidence type="ECO:0000313" key="1">
    <source>
        <dbReference type="EnsemblMetazoa" id="XP_016664468.1"/>
    </source>
</evidence>